<sequence length="892" mass="102740">MDCVSPILDAATRLWDCTAKRAVYIRHLPQNLNSLRTEMEELKNLYEDVKERVEREEKRQKKHLRVVDGWLRGVEAMEKEVQEILAKGDEEIQKKCLGTCCPKNCGASYNLGKMVLEKMDAVTVKKTEGSNFSVVAEPLPSPPVMERQLEKTVGQDLLFGKVWKWLQDGGEQVSSIGLYGMGGVGKTTLLTRINNELLKTRLEFDAVIWVTVSRPANVEKVQRVLFNKVEIPQDKWEGRSEDERAEEIFNVLKTKKFVLLLDDIWERLDLSKVGIPPLNPQDKLKMVLTTRSKDVCQDMEVTESIEMNCLPWEDAFALFQTKVGADTINSHPDIPKLAEMVAKECCGLPLALITIGRAMAGTKTPEEWEKKIKMLKNYPAKFPGMENRLFSRLAFSYDSLPDETIKLCFLYCSLFPEDYEISHRNLIQLWIGEGFLDEYDNIQQARNQGEEVIKSLQLACLLENGRSPLDEKDKYLKMHDVIRDMALWLARENGKKKNKFVVKDGVEPIRAQEVEKWKETQRISLWDTNIEELRKPPYFPNMDTFLASHKFIRSFPNRFFTNMPIIRVLVLSNNFKLTELPAEIGNLVTLQYLNFSGLSIKYLPAELKNLKKLRCLILNEMYSLKSLPSQMVSSLSSLQLFSMYSTIVGSDFTGDDEGRLLEELEQLEHIDDISIHLTSVSSIQTLLNSHKLQRSTRWVQLGCERMNLVQLSLYIETLRIRNCFELQDVKINFEKEVVVYSKFPRHQCLNNLCDVDISGCGELLNLTWLICAPSLQFLSVSACKSMEKVIDDEKSEVLEIEVDHVGVFSRLISLTLIWLPKLRSIYGRALPFPSLRHIHVSGCPSLRKLPFHSNTGVSKKFEKIKGDQEWWDELEWEDQTIMHNLTPYFQSE</sequence>
<proteinExistence type="inferred from homology"/>
<dbReference type="PANTHER" id="PTHR33463:SF220">
    <property type="entry name" value="NB-ARC DOMAIN-CONTAINING PROTEIN"/>
    <property type="match status" value="1"/>
</dbReference>
<keyword evidence="7" id="KW-0175">Coiled coil</keyword>
<feature type="domain" description="Disease resistance protein winged helix" evidence="9">
    <location>
        <begin position="414"/>
        <end position="486"/>
    </location>
</feature>
<evidence type="ECO:0000259" key="10">
    <source>
        <dbReference type="Pfam" id="PF23598"/>
    </source>
</evidence>
<feature type="domain" description="NB-ARC" evidence="8">
    <location>
        <begin position="159"/>
        <end position="326"/>
    </location>
</feature>
<dbReference type="Gene3D" id="3.40.50.300">
    <property type="entry name" value="P-loop containing nucleotide triphosphate hydrolases"/>
    <property type="match status" value="1"/>
</dbReference>
<dbReference type="Gene3D" id="1.10.10.10">
    <property type="entry name" value="Winged helix-like DNA-binding domain superfamily/Winged helix DNA-binding domain"/>
    <property type="match status" value="1"/>
</dbReference>
<evidence type="ECO:0000313" key="12">
    <source>
        <dbReference type="Proteomes" id="UP001227230"/>
    </source>
</evidence>
<protein>
    <recommendedName>
        <fullName evidence="13">Disease resistance protein RPS5</fullName>
    </recommendedName>
</protein>
<reference evidence="11 12" key="1">
    <citation type="journal article" date="2023" name="Hortic Res">
        <title>The complete reference genome for grapevine (Vitis vinifera L.) genetics and breeding.</title>
        <authorList>
            <person name="Shi X."/>
            <person name="Cao S."/>
            <person name="Wang X."/>
            <person name="Huang S."/>
            <person name="Wang Y."/>
            <person name="Liu Z."/>
            <person name="Liu W."/>
            <person name="Leng X."/>
            <person name="Peng Y."/>
            <person name="Wang N."/>
            <person name="Wang Y."/>
            <person name="Ma Z."/>
            <person name="Xu X."/>
            <person name="Zhang F."/>
            <person name="Xue H."/>
            <person name="Zhong H."/>
            <person name="Wang Y."/>
            <person name="Zhang K."/>
            <person name="Velt A."/>
            <person name="Avia K."/>
            <person name="Holtgrawe D."/>
            <person name="Grimplet J."/>
            <person name="Matus J.T."/>
            <person name="Ware D."/>
            <person name="Wu X."/>
            <person name="Wang H."/>
            <person name="Liu C."/>
            <person name="Fang Y."/>
            <person name="Rustenholz C."/>
            <person name="Cheng Z."/>
            <person name="Xiao H."/>
            <person name="Zhou Y."/>
        </authorList>
    </citation>
    <scope>NUCLEOTIDE SEQUENCE [LARGE SCALE GENOMIC DNA]</scope>
    <source>
        <strain evidence="12">cv. Pinot noir / PN40024</strain>
        <tissue evidence="11">Leaf</tissue>
    </source>
</reference>
<dbReference type="InterPro" id="IPR036388">
    <property type="entry name" value="WH-like_DNA-bd_sf"/>
</dbReference>
<dbReference type="Proteomes" id="UP001227230">
    <property type="component" value="Chromosome 19"/>
</dbReference>
<organism evidence="11 12">
    <name type="scientific">Vitis vinifera</name>
    <name type="common">Grape</name>
    <dbReference type="NCBI Taxonomy" id="29760"/>
    <lineage>
        <taxon>Eukaryota</taxon>
        <taxon>Viridiplantae</taxon>
        <taxon>Streptophyta</taxon>
        <taxon>Embryophyta</taxon>
        <taxon>Tracheophyta</taxon>
        <taxon>Spermatophyta</taxon>
        <taxon>Magnoliopsida</taxon>
        <taxon>eudicotyledons</taxon>
        <taxon>Gunneridae</taxon>
        <taxon>Pentapetalae</taxon>
        <taxon>rosids</taxon>
        <taxon>Vitales</taxon>
        <taxon>Vitaceae</taxon>
        <taxon>Viteae</taxon>
        <taxon>Vitis</taxon>
    </lineage>
</organism>
<keyword evidence="6" id="KW-0067">ATP-binding</keyword>
<evidence type="ECO:0000259" key="9">
    <source>
        <dbReference type="Pfam" id="PF23559"/>
    </source>
</evidence>
<dbReference type="InterPro" id="IPR058922">
    <property type="entry name" value="WHD_DRP"/>
</dbReference>
<evidence type="ECO:0000256" key="6">
    <source>
        <dbReference type="ARBA" id="ARBA00022840"/>
    </source>
</evidence>
<dbReference type="PRINTS" id="PR00364">
    <property type="entry name" value="DISEASERSIST"/>
</dbReference>
<feature type="coiled-coil region" evidence="7">
    <location>
        <begin position="25"/>
        <end position="66"/>
    </location>
</feature>
<keyword evidence="4" id="KW-0547">Nucleotide-binding</keyword>
<accession>A0ABY9E238</accession>
<dbReference type="InterPro" id="IPR050905">
    <property type="entry name" value="Plant_NBS-LRR"/>
</dbReference>
<keyword evidence="5" id="KW-0611">Plant defense</keyword>
<evidence type="ECO:0000313" key="11">
    <source>
        <dbReference type="EMBL" id="WKA13382.1"/>
    </source>
</evidence>
<dbReference type="EMBL" id="CP126666">
    <property type="protein sequence ID" value="WKA13382.1"/>
    <property type="molecule type" value="Genomic_DNA"/>
</dbReference>
<evidence type="ECO:0000256" key="4">
    <source>
        <dbReference type="ARBA" id="ARBA00022741"/>
    </source>
</evidence>
<dbReference type="SUPFAM" id="SSF52540">
    <property type="entry name" value="P-loop containing nucleoside triphosphate hydrolases"/>
    <property type="match status" value="1"/>
</dbReference>
<evidence type="ECO:0008006" key="13">
    <source>
        <dbReference type="Google" id="ProtNLM"/>
    </source>
</evidence>
<evidence type="ECO:0000256" key="1">
    <source>
        <dbReference type="ARBA" id="ARBA00008894"/>
    </source>
</evidence>
<dbReference type="SUPFAM" id="SSF52058">
    <property type="entry name" value="L domain-like"/>
    <property type="match status" value="1"/>
</dbReference>
<evidence type="ECO:0000256" key="7">
    <source>
        <dbReference type="SAM" id="Coils"/>
    </source>
</evidence>
<dbReference type="InterPro" id="IPR027417">
    <property type="entry name" value="P-loop_NTPase"/>
</dbReference>
<keyword evidence="12" id="KW-1185">Reference proteome</keyword>
<keyword evidence="2" id="KW-0433">Leucine-rich repeat</keyword>
<dbReference type="InterPro" id="IPR055414">
    <property type="entry name" value="LRR_R13L4/SHOC2-like"/>
</dbReference>
<dbReference type="InterPro" id="IPR032675">
    <property type="entry name" value="LRR_dom_sf"/>
</dbReference>
<dbReference type="Pfam" id="PF00931">
    <property type="entry name" value="NB-ARC"/>
    <property type="match status" value="1"/>
</dbReference>
<dbReference type="InterPro" id="IPR002182">
    <property type="entry name" value="NB-ARC"/>
</dbReference>
<evidence type="ECO:0000256" key="3">
    <source>
        <dbReference type="ARBA" id="ARBA00022737"/>
    </source>
</evidence>
<name>A0ABY9E238_VITVI</name>
<feature type="domain" description="Disease resistance R13L4/SHOC-2-like LRR" evidence="10">
    <location>
        <begin position="562"/>
        <end position="817"/>
    </location>
</feature>
<evidence type="ECO:0000256" key="5">
    <source>
        <dbReference type="ARBA" id="ARBA00022821"/>
    </source>
</evidence>
<evidence type="ECO:0000256" key="2">
    <source>
        <dbReference type="ARBA" id="ARBA00022614"/>
    </source>
</evidence>
<dbReference type="PANTHER" id="PTHR33463">
    <property type="entry name" value="NB-ARC DOMAIN-CONTAINING PROTEIN-RELATED"/>
    <property type="match status" value="1"/>
</dbReference>
<dbReference type="Pfam" id="PF23559">
    <property type="entry name" value="WHD_DRP"/>
    <property type="match status" value="1"/>
</dbReference>
<comment type="similarity">
    <text evidence="1">Belongs to the disease resistance NB-LRR family.</text>
</comment>
<dbReference type="Gene3D" id="3.80.10.10">
    <property type="entry name" value="Ribonuclease Inhibitor"/>
    <property type="match status" value="1"/>
</dbReference>
<evidence type="ECO:0000259" key="8">
    <source>
        <dbReference type="Pfam" id="PF00931"/>
    </source>
</evidence>
<gene>
    <name evidence="11" type="ORF">VitviT2T_030685</name>
</gene>
<keyword evidence="3" id="KW-0677">Repeat</keyword>
<dbReference type="Pfam" id="PF23598">
    <property type="entry name" value="LRR_14"/>
    <property type="match status" value="1"/>
</dbReference>
<dbReference type="InterPro" id="IPR042197">
    <property type="entry name" value="Apaf_helical"/>
</dbReference>
<dbReference type="Gene3D" id="1.10.8.430">
    <property type="entry name" value="Helical domain of apoptotic protease-activating factors"/>
    <property type="match status" value="1"/>
</dbReference>